<keyword evidence="2" id="KW-1185">Reference proteome</keyword>
<name>F4XM13_9CYAN</name>
<proteinExistence type="predicted"/>
<accession>F4XM13</accession>
<evidence type="ECO:0000313" key="2">
    <source>
        <dbReference type="Proteomes" id="UP000003959"/>
    </source>
</evidence>
<dbReference type="Proteomes" id="UP000003959">
    <property type="component" value="Unassembled WGS sequence"/>
</dbReference>
<organism evidence="1 2">
    <name type="scientific">Moorena producens 3L</name>
    <dbReference type="NCBI Taxonomy" id="489825"/>
    <lineage>
        <taxon>Bacteria</taxon>
        <taxon>Bacillati</taxon>
        <taxon>Cyanobacteriota</taxon>
        <taxon>Cyanophyceae</taxon>
        <taxon>Coleofasciculales</taxon>
        <taxon>Coleofasciculaceae</taxon>
        <taxon>Moorena</taxon>
    </lineage>
</organism>
<protein>
    <submittedName>
        <fullName evidence="1">Uncharacterized protein</fullName>
    </submittedName>
</protein>
<dbReference type="EMBL" id="GL890838">
    <property type="protein sequence ID" value="EGJ34362.1"/>
    <property type="molecule type" value="Genomic_DNA"/>
</dbReference>
<gene>
    <name evidence="1" type="ORF">LYNGBM3L_18050</name>
</gene>
<dbReference type="RefSeq" id="WP_008180453.1">
    <property type="nucleotide sequence ID" value="NZ_GL890838.1"/>
</dbReference>
<reference evidence="2" key="1">
    <citation type="journal article" date="2011" name="Proc. Natl. Acad. Sci. U.S.A.">
        <title>Genomic insights into the physiology and ecology of the marine filamentous cyanobacterium Lyngbya majuscula.</title>
        <authorList>
            <person name="Jones A.C."/>
            <person name="Monroe E.A."/>
            <person name="Podell S."/>
            <person name="Hess W.R."/>
            <person name="Klages S."/>
            <person name="Esquenazi E."/>
            <person name="Niessen S."/>
            <person name="Hoover H."/>
            <person name="Rothmann M."/>
            <person name="Lasken R.S."/>
            <person name="Yates J.R.III."/>
            <person name="Reinhardt R."/>
            <person name="Kube M."/>
            <person name="Burkart M.D."/>
            <person name="Allen E.E."/>
            <person name="Dorrestein P.C."/>
            <person name="Gerwick W.H."/>
            <person name="Gerwick L."/>
        </authorList>
    </citation>
    <scope>NUCLEOTIDE SEQUENCE [LARGE SCALE GENOMIC DNA]</scope>
    <source>
        <strain evidence="2">3L</strain>
    </source>
</reference>
<dbReference type="HOGENOM" id="CLU_3202161_0_0_3"/>
<dbReference type="AlphaFoldDB" id="F4XM13"/>
<evidence type="ECO:0000313" key="1">
    <source>
        <dbReference type="EMBL" id="EGJ34362.1"/>
    </source>
</evidence>
<sequence>MSNYTWDYIQKHPKQTKVLLGIDYDQLTKLIKQGKFGSDKHVVMA</sequence>